<feature type="domain" description="TNFR-Cys" evidence="7">
    <location>
        <begin position="21"/>
        <end position="59"/>
    </location>
</feature>
<dbReference type="GO" id="GO:0008630">
    <property type="term" value="P:intrinsic apoptotic signaling pathway in response to DNA damage"/>
    <property type="evidence" value="ECO:0007669"/>
    <property type="project" value="TreeGrafter"/>
</dbReference>
<dbReference type="PROSITE" id="PS50050">
    <property type="entry name" value="TNFR_NGFR_2"/>
    <property type="match status" value="4"/>
</dbReference>
<dbReference type="GO" id="GO:0042129">
    <property type="term" value="P:regulation of T cell proliferation"/>
    <property type="evidence" value="ECO:0007669"/>
    <property type="project" value="TreeGrafter"/>
</dbReference>
<feature type="disulfide bond" evidence="6">
    <location>
        <begin position="62"/>
        <end position="77"/>
    </location>
</feature>
<dbReference type="InterPro" id="IPR026854">
    <property type="entry name" value="VPS13_N"/>
</dbReference>
<dbReference type="OrthoDB" id="9450607at2759"/>
<dbReference type="GO" id="GO:0031643">
    <property type="term" value="P:positive regulation of myelination"/>
    <property type="evidence" value="ECO:0007669"/>
    <property type="project" value="TreeGrafter"/>
</dbReference>
<feature type="disulfide bond" evidence="6">
    <location>
        <begin position="38"/>
        <end position="51"/>
    </location>
</feature>
<evidence type="ECO:0000256" key="2">
    <source>
        <dbReference type="ARBA" id="ARBA00022729"/>
    </source>
</evidence>
<feature type="disulfide bond" evidence="6">
    <location>
        <begin position="84"/>
        <end position="102"/>
    </location>
</feature>
<dbReference type="PANTHER" id="PTHR47386:SF1">
    <property type="entry name" value="TUMOR NECROSIS FACTOR RECEPTOR SUPERFAMILY MEMBER 1B"/>
    <property type="match status" value="1"/>
</dbReference>
<dbReference type="InterPro" id="IPR033996">
    <property type="entry name" value="TNFRSF1B_N"/>
</dbReference>
<dbReference type="SMART" id="SM00208">
    <property type="entry name" value="TNFR"/>
    <property type="match status" value="4"/>
</dbReference>
<dbReference type="GO" id="GO:0043120">
    <property type="term" value="F:tumor necrosis factor binding"/>
    <property type="evidence" value="ECO:0007669"/>
    <property type="project" value="TreeGrafter"/>
</dbReference>
<dbReference type="GO" id="GO:0006954">
    <property type="term" value="P:inflammatory response"/>
    <property type="evidence" value="ECO:0007669"/>
    <property type="project" value="InterPro"/>
</dbReference>
<evidence type="ECO:0000256" key="3">
    <source>
        <dbReference type="ARBA" id="ARBA00022737"/>
    </source>
</evidence>
<feature type="disulfide bond" evidence="6">
    <location>
        <begin position="148"/>
        <end position="163"/>
    </location>
</feature>
<feature type="repeat" description="TNFR-Cys" evidence="6">
    <location>
        <begin position="61"/>
        <end position="102"/>
    </location>
</feature>
<dbReference type="PROSITE" id="PS00652">
    <property type="entry name" value="TNFR_NGFR_1"/>
    <property type="match status" value="1"/>
</dbReference>
<evidence type="ECO:0000313" key="9">
    <source>
        <dbReference type="Proteomes" id="UP000233556"/>
    </source>
</evidence>
<reference evidence="9" key="1">
    <citation type="submission" date="2017-11" db="EMBL/GenBank/DDBJ databases">
        <authorList>
            <person name="Lima N.C."/>
            <person name="Parody-Merino A.M."/>
            <person name="Battley P.F."/>
            <person name="Fidler A.E."/>
            <person name="Prosdocimi F."/>
        </authorList>
    </citation>
    <scope>NUCLEOTIDE SEQUENCE [LARGE SCALE GENOMIC DNA]</scope>
</reference>
<organism evidence="8 9">
    <name type="scientific">Limosa lapponica baueri</name>
    <dbReference type="NCBI Taxonomy" id="1758121"/>
    <lineage>
        <taxon>Eukaryota</taxon>
        <taxon>Metazoa</taxon>
        <taxon>Chordata</taxon>
        <taxon>Craniata</taxon>
        <taxon>Vertebrata</taxon>
        <taxon>Euteleostomi</taxon>
        <taxon>Archelosauria</taxon>
        <taxon>Archosauria</taxon>
        <taxon>Dinosauria</taxon>
        <taxon>Saurischia</taxon>
        <taxon>Theropoda</taxon>
        <taxon>Coelurosauria</taxon>
        <taxon>Aves</taxon>
        <taxon>Neognathae</taxon>
        <taxon>Neoaves</taxon>
        <taxon>Charadriiformes</taxon>
        <taxon>Scolopacidae</taxon>
        <taxon>Limosa</taxon>
    </lineage>
</organism>
<dbReference type="AlphaFoldDB" id="A0A2I0TX45"/>
<dbReference type="SUPFAM" id="SSF57586">
    <property type="entry name" value="TNF receptor-like"/>
    <property type="match status" value="2"/>
</dbReference>
<feature type="domain" description="TNFR-Cys" evidence="7">
    <location>
        <begin position="147"/>
        <end position="184"/>
    </location>
</feature>
<protein>
    <recommendedName>
        <fullName evidence="7">TNFR-Cys domain-containing protein</fullName>
    </recommendedName>
</protein>
<dbReference type="Gene3D" id="2.10.50.10">
    <property type="entry name" value="Tumor Necrosis Factor Receptor, subunit A, domain 2"/>
    <property type="match status" value="2"/>
</dbReference>
<dbReference type="PANTHER" id="PTHR47386">
    <property type="entry name" value="TUMOR NECROSIS FACTOR RECEPTOR SUPERFAMILY MEMBER 1B"/>
    <property type="match status" value="1"/>
</dbReference>
<dbReference type="InterPro" id="IPR051670">
    <property type="entry name" value="TNF_chemokine_rcpt-like"/>
</dbReference>
<dbReference type="Pfam" id="PF12624">
    <property type="entry name" value="VPS13_N"/>
    <property type="match status" value="1"/>
</dbReference>
<accession>A0A2I0TX45</accession>
<dbReference type="GO" id="GO:0150079">
    <property type="term" value="P:negative regulation of neuroinflammatory response"/>
    <property type="evidence" value="ECO:0007669"/>
    <property type="project" value="TreeGrafter"/>
</dbReference>
<feature type="domain" description="TNFR-Cys" evidence="7">
    <location>
        <begin position="61"/>
        <end position="102"/>
    </location>
</feature>
<keyword evidence="5" id="KW-0325">Glycoprotein</keyword>
<evidence type="ECO:0000256" key="1">
    <source>
        <dbReference type="ARBA" id="ARBA00022448"/>
    </source>
</evidence>
<dbReference type="CDD" id="cd10577">
    <property type="entry name" value="TNFRSF1B"/>
    <property type="match status" value="1"/>
</dbReference>
<reference evidence="9" key="2">
    <citation type="submission" date="2017-12" db="EMBL/GenBank/DDBJ databases">
        <title>Genome sequence of the Bar-tailed Godwit (Limosa lapponica baueri).</title>
        <authorList>
            <person name="Lima N.C.B."/>
            <person name="Parody-Merino A.M."/>
            <person name="Battley P.F."/>
            <person name="Fidler A.E."/>
            <person name="Prosdocimi F."/>
        </authorList>
    </citation>
    <scope>NUCLEOTIDE SEQUENCE [LARGE SCALE GENOMIC DNA]</scope>
</reference>
<feature type="disulfide bond" evidence="6">
    <location>
        <begin position="127"/>
        <end position="145"/>
    </location>
</feature>
<evidence type="ECO:0000259" key="7">
    <source>
        <dbReference type="PROSITE" id="PS50050"/>
    </source>
</evidence>
<dbReference type="GO" id="GO:0051044">
    <property type="term" value="P:positive regulation of membrane protein ectodomain proteolysis"/>
    <property type="evidence" value="ECO:0007669"/>
    <property type="project" value="TreeGrafter"/>
</dbReference>
<feature type="repeat" description="TNFR-Cys" evidence="6">
    <location>
        <begin position="21"/>
        <end position="59"/>
    </location>
</feature>
<dbReference type="GO" id="GO:0048714">
    <property type="term" value="P:positive regulation of oligodendrocyte differentiation"/>
    <property type="evidence" value="ECO:0007669"/>
    <property type="project" value="TreeGrafter"/>
</dbReference>
<evidence type="ECO:0000313" key="8">
    <source>
        <dbReference type="EMBL" id="PKU38351.1"/>
    </source>
</evidence>
<feature type="repeat" description="TNFR-Cys" evidence="6">
    <location>
        <begin position="147"/>
        <end position="184"/>
    </location>
</feature>
<keyword evidence="9" id="KW-1185">Reference proteome</keyword>
<feature type="disulfide bond" evidence="6">
    <location>
        <begin position="22"/>
        <end position="37"/>
    </location>
</feature>
<dbReference type="Pfam" id="PF00020">
    <property type="entry name" value="TNFR_c6"/>
    <property type="match status" value="2"/>
</dbReference>
<keyword evidence="2" id="KW-0732">Signal</keyword>
<evidence type="ECO:0000256" key="4">
    <source>
        <dbReference type="ARBA" id="ARBA00023157"/>
    </source>
</evidence>
<feature type="disulfide bond" evidence="6">
    <location>
        <begin position="41"/>
        <end position="59"/>
    </location>
</feature>
<keyword evidence="4 6" id="KW-1015">Disulfide bond</keyword>
<feature type="domain" description="TNFR-Cys" evidence="7">
    <location>
        <begin position="103"/>
        <end position="145"/>
    </location>
</feature>
<gene>
    <name evidence="8" type="ORF">llap_11349</name>
</gene>
<dbReference type="GO" id="GO:0097191">
    <property type="term" value="P:extrinsic apoptotic signaling pathway"/>
    <property type="evidence" value="ECO:0007669"/>
    <property type="project" value="TreeGrafter"/>
</dbReference>
<comment type="caution">
    <text evidence="6">Lacks conserved residue(s) required for the propagation of feature annotation.</text>
</comment>
<dbReference type="GO" id="GO:0005031">
    <property type="term" value="F:tumor necrosis factor receptor activity"/>
    <property type="evidence" value="ECO:0007669"/>
    <property type="project" value="InterPro"/>
</dbReference>
<feature type="repeat" description="TNFR-Cys" evidence="6">
    <location>
        <begin position="103"/>
        <end position="145"/>
    </location>
</feature>
<dbReference type="GO" id="GO:0002724">
    <property type="term" value="P:regulation of T cell cytokine production"/>
    <property type="evidence" value="ECO:0007669"/>
    <property type="project" value="TreeGrafter"/>
</dbReference>
<sequence>MGVSEGIMNEYALPYTPQFAQCKDPSSEFYEEELNKCCSKCPPGQYKTESCSHGVDTQCSPCRPDTYTAIWNLSPQCFACSPPCRKGFVENQTCTKSQDRICSCPPNEYCISKLFESCKICKVHKRCGKGYRVSRRGTDSTDTECKPCPPGTFSHEESYNTSCIPHRVCKSVAVPGNRINDTVCSDSETAAPTVLPHTILNLLLTQSSASSKPEIITRPVILNSIPDMSHIIGAVELENLPLKKDALKELELPFEVKAGFIGKITLQIPFYRPHVDPWVISVSKLHLIGAPEKKEDFDEEKEKLQEREYKKALLLALEEKWKKERQQKGESYWYSVTASVVTRIVENIELKIQDVHVRFEDGVTNPLQPFAFGICIKNVSMQNAVFEPVEKLMRKKQLDVADFSVYWDTNCTLLGDLPPGQLQAEMHRIEDEQTYEELKILYEIVHDKFHDLAESVKEPLPDCPGGSPTAESAHGSSTGMLQYLQSWFPGWGGWYGYTQQTYEGEPFVGLLQDPKEQWNPEDILGADEFFDPAADASSMNTFTKRDHVFAKLNLQLQGGSFTLLHKEKKIARAEETAFMQLEFSGIY</sequence>
<dbReference type="InterPro" id="IPR001368">
    <property type="entry name" value="TNFR/NGFR_Cys_rich_reg"/>
</dbReference>
<keyword evidence="3" id="KW-0677">Repeat</keyword>
<dbReference type="Proteomes" id="UP000233556">
    <property type="component" value="Unassembled WGS sequence"/>
</dbReference>
<evidence type="ECO:0000256" key="6">
    <source>
        <dbReference type="PROSITE-ProRule" id="PRU00206"/>
    </source>
</evidence>
<name>A0A2I0TX45_LIMLA</name>
<keyword evidence="1" id="KW-0813">Transport</keyword>
<dbReference type="EMBL" id="KZ506771">
    <property type="protein sequence ID" value="PKU38351.1"/>
    <property type="molecule type" value="Genomic_DNA"/>
</dbReference>
<evidence type="ECO:0000256" key="5">
    <source>
        <dbReference type="ARBA" id="ARBA00023180"/>
    </source>
</evidence>
<proteinExistence type="predicted"/>